<evidence type="ECO:0000313" key="1">
    <source>
        <dbReference type="EMBL" id="XRI72651.1"/>
    </source>
</evidence>
<sequence length="262" mass="27763">MHHSSPNSWLRRPLFKAAALVTCLFAGTGLQLLTSGAHLRILSCSIIANAAAAETAPAKSARASDIKPQKASLPEKAQHPDTHASTPPKTSANMAAAVPEKPTHAGVTKPYPPHKNIKAAPALSMPKPASTKTLSKAETKLLLQARAAYWRRDAPKAIADYQKLLKEAPDHPGIYGELGNVYYMTGRYPEAAIAYGSAARTMIRLGRFGEAYGLLPLIGSLNPREAAAIDHHLQVQSKAAARNATAAPHKGTKPVPPSPAPH</sequence>
<organism evidence="1 2">
    <name type="scientific">Acidithiobacillus montserratensis</name>
    <dbReference type="NCBI Taxonomy" id="2729135"/>
    <lineage>
        <taxon>Bacteria</taxon>
        <taxon>Pseudomonadati</taxon>
        <taxon>Pseudomonadota</taxon>
        <taxon>Acidithiobacillia</taxon>
        <taxon>Acidithiobacillales</taxon>
        <taxon>Acidithiobacillaceae</taxon>
        <taxon>Acidithiobacillus</taxon>
    </lineage>
</organism>
<accession>A0ACD5HCY2</accession>
<proteinExistence type="predicted"/>
<name>A0ACD5HCY2_9PROT</name>
<reference evidence="1 2" key="1">
    <citation type="journal article" date="2021" name="ISME J.">
        <title>Genomic evolution of the class Acidithiobacillia: deep-branching Proteobacteria living in extreme acidic conditions.</title>
        <authorList>
            <person name="Moya-Beltran A."/>
            <person name="Beard S."/>
            <person name="Rojas-Villalobos C."/>
            <person name="Issotta F."/>
            <person name="Gallardo Y."/>
            <person name="Ulloa R."/>
            <person name="Giaveno A."/>
            <person name="Degli Esposti M."/>
            <person name="Johnson D.B."/>
            <person name="Quatrini R."/>
        </authorList>
    </citation>
    <scope>NUCLEOTIDE SEQUENCE [LARGE SCALE GENOMIC DNA]</scope>
    <source>
        <strain evidence="1 2">GG1-14</strain>
    </source>
</reference>
<dbReference type="Proteomes" id="UP001195965">
    <property type="component" value="Chromosome"/>
</dbReference>
<keyword evidence="2" id="KW-1185">Reference proteome</keyword>
<dbReference type="EMBL" id="CP127526">
    <property type="protein sequence ID" value="XRI72651.1"/>
    <property type="molecule type" value="Genomic_DNA"/>
</dbReference>
<protein>
    <submittedName>
        <fullName evidence="1">Tetratricopeptide repeat protein</fullName>
    </submittedName>
</protein>
<gene>
    <name evidence="1" type="ORF">HHS34_009360</name>
</gene>
<evidence type="ECO:0000313" key="2">
    <source>
        <dbReference type="Proteomes" id="UP001195965"/>
    </source>
</evidence>